<evidence type="ECO:0000313" key="8">
    <source>
        <dbReference type="EMBL" id="PMR78155.1"/>
    </source>
</evidence>
<dbReference type="CDD" id="cd07984">
    <property type="entry name" value="LPLAT_LABLAT-like"/>
    <property type="match status" value="1"/>
</dbReference>
<reference evidence="8 9" key="1">
    <citation type="submission" date="2018-01" db="EMBL/GenBank/DDBJ databases">
        <title>Halomonas endophytica sp. nov., isolated from storage liquid in the stems of Populus euphratica.</title>
        <authorList>
            <person name="Chen C."/>
        </authorList>
    </citation>
    <scope>NUCLEOTIDE SEQUENCE [LARGE SCALE GENOMIC DNA]</scope>
    <source>
        <strain evidence="8 9">BZ-SZ-XJ27</strain>
    </source>
</reference>
<protein>
    <recommendedName>
        <fullName evidence="10">Lipid A biosynthesis acyltransferase</fullName>
    </recommendedName>
</protein>
<keyword evidence="2" id="KW-1003">Cell membrane</keyword>
<dbReference type="GO" id="GO:0005886">
    <property type="term" value="C:plasma membrane"/>
    <property type="evidence" value="ECO:0007669"/>
    <property type="project" value="UniProtKB-SubCell"/>
</dbReference>
<dbReference type="GO" id="GO:0016746">
    <property type="term" value="F:acyltransferase activity"/>
    <property type="evidence" value="ECO:0007669"/>
    <property type="project" value="UniProtKB-KW"/>
</dbReference>
<keyword evidence="7" id="KW-0812">Transmembrane</keyword>
<keyword evidence="9" id="KW-1185">Reference proteome</keyword>
<evidence type="ECO:0000256" key="5">
    <source>
        <dbReference type="ARBA" id="ARBA00023136"/>
    </source>
</evidence>
<dbReference type="Proteomes" id="UP000235547">
    <property type="component" value="Unassembled WGS sequence"/>
</dbReference>
<sequence length="300" mass="34268">MKAEPPTLAARAEYAMALGMRFLPIAWVSALGGYLGRRYVRRAQRLERRWVARLLNNLDYLKGPTDQAQRRQRLLAYGDQVGRVYTELTVLKRILDSSRFRVEGEHHLRGHEGPLILVAPHLANWELLAGVLTLIDKPLVDLYEPRESELRMRIAMRTRQSLDGVEVEWVPTDSGMAMRRVKAALARGNHTMLFCDEIRQGVSQGPSLGRELPYAGNRWMAARLAVRHGATIVPMRIVREGGAHFTLRIEAPLAADLAANPDADPDMRARELANKIDTLFDGWVREHPEHWYWLKDVRVF</sequence>
<accession>A0A2N7UCP6</accession>
<dbReference type="EMBL" id="PNRG01000033">
    <property type="protein sequence ID" value="PMR78155.1"/>
    <property type="molecule type" value="Genomic_DNA"/>
</dbReference>
<dbReference type="RefSeq" id="WP_102589220.1">
    <property type="nucleotide sequence ID" value="NZ_BNAE01000001.1"/>
</dbReference>
<keyword evidence="5 7" id="KW-0472">Membrane</keyword>
<dbReference type="PANTHER" id="PTHR30606">
    <property type="entry name" value="LIPID A BIOSYNTHESIS LAUROYL ACYLTRANSFERASE"/>
    <property type="match status" value="1"/>
</dbReference>
<keyword evidence="4" id="KW-0808">Transferase</keyword>
<comment type="caution">
    <text evidence="8">The sequence shown here is derived from an EMBL/GenBank/DDBJ whole genome shotgun (WGS) entry which is preliminary data.</text>
</comment>
<name>A0A2N7UCP6_9GAMM</name>
<evidence type="ECO:0000256" key="7">
    <source>
        <dbReference type="SAM" id="Phobius"/>
    </source>
</evidence>
<evidence type="ECO:0000256" key="1">
    <source>
        <dbReference type="ARBA" id="ARBA00004533"/>
    </source>
</evidence>
<dbReference type="InterPro" id="IPR004960">
    <property type="entry name" value="LipA_acyltrans"/>
</dbReference>
<keyword evidence="6" id="KW-0012">Acyltransferase</keyword>
<organism evidence="8 9">
    <name type="scientific">Halomonas urumqiensis</name>
    <dbReference type="NCBI Taxonomy" id="1684789"/>
    <lineage>
        <taxon>Bacteria</taxon>
        <taxon>Pseudomonadati</taxon>
        <taxon>Pseudomonadota</taxon>
        <taxon>Gammaproteobacteria</taxon>
        <taxon>Oceanospirillales</taxon>
        <taxon>Halomonadaceae</taxon>
        <taxon>Halomonas</taxon>
    </lineage>
</organism>
<evidence type="ECO:0000256" key="3">
    <source>
        <dbReference type="ARBA" id="ARBA00022519"/>
    </source>
</evidence>
<dbReference type="Pfam" id="PF03279">
    <property type="entry name" value="Lip_A_acyltrans"/>
    <property type="match status" value="1"/>
</dbReference>
<comment type="subcellular location">
    <subcellularLocation>
        <location evidence="1">Cell inner membrane</location>
    </subcellularLocation>
</comment>
<dbReference type="GO" id="GO:0009247">
    <property type="term" value="P:glycolipid biosynthetic process"/>
    <property type="evidence" value="ECO:0007669"/>
    <property type="project" value="UniProtKB-ARBA"/>
</dbReference>
<dbReference type="OrthoDB" id="5798399at2"/>
<evidence type="ECO:0000256" key="4">
    <source>
        <dbReference type="ARBA" id="ARBA00022679"/>
    </source>
</evidence>
<dbReference type="PANTHER" id="PTHR30606:SF9">
    <property type="entry name" value="LIPID A BIOSYNTHESIS LAUROYLTRANSFERASE"/>
    <property type="match status" value="1"/>
</dbReference>
<dbReference type="AlphaFoldDB" id="A0A2N7UCP6"/>
<proteinExistence type="predicted"/>
<evidence type="ECO:0000256" key="2">
    <source>
        <dbReference type="ARBA" id="ARBA00022475"/>
    </source>
</evidence>
<evidence type="ECO:0008006" key="10">
    <source>
        <dbReference type="Google" id="ProtNLM"/>
    </source>
</evidence>
<gene>
    <name evidence="8" type="ORF">C1H70_15380</name>
</gene>
<evidence type="ECO:0000256" key="6">
    <source>
        <dbReference type="ARBA" id="ARBA00023315"/>
    </source>
</evidence>
<feature type="transmembrane region" description="Helical" evidence="7">
    <location>
        <begin position="14"/>
        <end position="35"/>
    </location>
</feature>
<evidence type="ECO:0000313" key="9">
    <source>
        <dbReference type="Proteomes" id="UP000235547"/>
    </source>
</evidence>
<keyword evidence="7" id="KW-1133">Transmembrane helix</keyword>
<keyword evidence="3" id="KW-0997">Cell inner membrane</keyword>